<proteinExistence type="inferred from homology"/>
<dbReference type="GO" id="GO:0005874">
    <property type="term" value="C:microtubule"/>
    <property type="evidence" value="ECO:0007669"/>
    <property type="project" value="UniProtKB-UniRule"/>
</dbReference>
<evidence type="ECO:0000256" key="7">
    <source>
        <dbReference type="ARBA" id="ARBA00023175"/>
    </source>
</evidence>
<dbReference type="SUPFAM" id="SSF103196">
    <property type="entry name" value="Roadblock/LC7 domain"/>
    <property type="match status" value="1"/>
</dbReference>
<keyword evidence="5 10" id="KW-0493">Microtubule</keyword>
<evidence type="ECO:0000256" key="9">
    <source>
        <dbReference type="ARBA" id="ARBA00025362"/>
    </source>
</evidence>
<organism evidence="12 13">
    <name type="scientific">Paralvinella palmiformis</name>
    <dbReference type="NCBI Taxonomy" id="53620"/>
    <lineage>
        <taxon>Eukaryota</taxon>
        <taxon>Metazoa</taxon>
        <taxon>Spiralia</taxon>
        <taxon>Lophotrochozoa</taxon>
        <taxon>Annelida</taxon>
        <taxon>Polychaeta</taxon>
        <taxon>Sedentaria</taxon>
        <taxon>Canalipalpata</taxon>
        <taxon>Terebellida</taxon>
        <taxon>Terebelliformia</taxon>
        <taxon>Alvinellidae</taxon>
        <taxon>Paralvinella</taxon>
    </lineage>
</organism>
<feature type="domain" description="Roadblock/LAMTOR2" evidence="11">
    <location>
        <begin position="5"/>
        <end position="96"/>
    </location>
</feature>
<evidence type="ECO:0000256" key="1">
    <source>
        <dbReference type="ARBA" id="ARBA00004245"/>
    </source>
</evidence>
<dbReference type="InterPro" id="IPR016561">
    <property type="entry name" value="DYNLRB1/2"/>
</dbReference>
<evidence type="ECO:0000313" key="12">
    <source>
        <dbReference type="EMBL" id="KAK2166778.1"/>
    </source>
</evidence>
<keyword evidence="7 10" id="KW-0505">Motor protein</keyword>
<reference evidence="12" key="1">
    <citation type="journal article" date="2023" name="Mol. Biol. Evol.">
        <title>Third-Generation Sequencing Reveals the Adaptive Role of the Epigenome in Three Deep-Sea Polychaetes.</title>
        <authorList>
            <person name="Perez M."/>
            <person name="Aroh O."/>
            <person name="Sun Y."/>
            <person name="Lan Y."/>
            <person name="Juniper S.K."/>
            <person name="Young C.R."/>
            <person name="Angers B."/>
            <person name="Qian P.Y."/>
        </authorList>
    </citation>
    <scope>NUCLEOTIDE SEQUENCE</scope>
    <source>
        <strain evidence="12">P08H-3</strain>
    </source>
</reference>
<dbReference type="AlphaFoldDB" id="A0AAD9NFK9"/>
<dbReference type="GO" id="GO:0005737">
    <property type="term" value="C:cytoplasm"/>
    <property type="evidence" value="ECO:0007669"/>
    <property type="project" value="UniProtKB-UniRule"/>
</dbReference>
<keyword evidence="3 10" id="KW-0813">Transport</keyword>
<evidence type="ECO:0000259" key="11">
    <source>
        <dbReference type="SMART" id="SM00960"/>
    </source>
</evidence>
<evidence type="ECO:0000256" key="5">
    <source>
        <dbReference type="ARBA" id="ARBA00022701"/>
    </source>
</evidence>
<comment type="function">
    <text evidence="9">Acts as one of several non-catalytic accessory components of the cytoplasmic dynein 1 complex that are thought to be involved in linking dynein to cargos and to adapter proteins that regulate dynein function. Cytoplasmic dynein 1 acts as a motor for the intracellular retrograde motility of vesicles and organelles along microtubules.</text>
</comment>
<keyword evidence="6 10" id="KW-0243">Dynein</keyword>
<comment type="subcellular location">
    <subcellularLocation>
        <location evidence="1 10">Cytoplasm</location>
        <location evidence="1 10">Cytoskeleton</location>
    </subcellularLocation>
</comment>
<dbReference type="EMBL" id="JAODUP010000035">
    <property type="protein sequence ID" value="KAK2166778.1"/>
    <property type="molecule type" value="Genomic_DNA"/>
</dbReference>
<keyword evidence="8 10" id="KW-0206">Cytoskeleton</keyword>
<keyword evidence="13" id="KW-1185">Reference proteome</keyword>
<protein>
    <recommendedName>
        <fullName evidence="10">Dynein light chain roadblock</fullName>
    </recommendedName>
</protein>
<gene>
    <name evidence="12" type="ORF">LSH36_35g02084</name>
</gene>
<keyword evidence="4 10" id="KW-0963">Cytoplasm</keyword>
<dbReference type="GO" id="GO:0005868">
    <property type="term" value="C:cytoplasmic dynein complex"/>
    <property type="evidence" value="ECO:0007669"/>
    <property type="project" value="UniProtKB-UniRule"/>
</dbReference>
<dbReference type="Gene3D" id="3.30.450.30">
    <property type="entry name" value="Dynein light chain 2a, cytoplasmic"/>
    <property type="match status" value="1"/>
</dbReference>
<dbReference type="Proteomes" id="UP001208570">
    <property type="component" value="Unassembled WGS sequence"/>
</dbReference>
<dbReference type="SMART" id="SM00960">
    <property type="entry name" value="Robl_LC7"/>
    <property type="match status" value="1"/>
</dbReference>
<accession>A0AAD9NFK9</accession>
<dbReference type="GO" id="GO:0045505">
    <property type="term" value="F:dynein intermediate chain binding"/>
    <property type="evidence" value="ECO:0007669"/>
    <property type="project" value="UniProtKB-UniRule"/>
</dbReference>
<comment type="similarity">
    <text evidence="2 10">Belongs to the GAMAD family.</text>
</comment>
<evidence type="ECO:0000256" key="6">
    <source>
        <dbReference type="ARBA" id="ARBA00023017"/>
    </source>
</evidence>
<evidence type="ECO:0000256" key="2">
    <source>
        <dbReference type="ARBA" id="ARBA00007191"/>
    </source>
</evidence>
<dbReference type="PIRSF" id="PIRSF009998">
    <property type="entry name" value="DLC7"/>
    <property type="match status" value="1"/>
</dbReference>
<evidence type="ECO:0000256" key="3">
    <source>
        <dbReference type="ARBA" id="ARBA00022448"/>
    </source>
</evidence>
<evidence type="ECO:0000256" key="10">
    <source>
        <dbReference type="PIRNR" id="PIRNR009998"/>
    </source>
</evidence>
<sequence length="101" mass="11268">MSGDLDETIKKLYGHKGVKGIIITNNQGITVRSHFPDESAEVIQNYAAQFTTLASKAKEVIRGIDPTNQLTFIRVRSKKHEIMIAPGEDFIMITIQQPQGK</sequence>
<dbReference type="Pfam" id="PF03259">
    <property type="entry name" value="Robl_LC7"/>
    <property type="match status" value="1"/>
</dbReference>
<dbReference type="GO" id="GO:0007018">
    <property type="term" value="P:microtubule-based movement"/>
    <property type="evidence" value="ECO:0007669"/>
    <property type="project" value="UniProtKB-UniRule"/>
</dbReference>
<dbReference type="FunFam" id="3.30.450.30:FF:000011">
    <property type="entry name" value="Dynein light chain roadblock"/>
    <property type="match status" value="1"/>
</dbReference>
<comment type="caution">
    <text evidence="12">The sequence shown here is derived from an EMBL/GenBank/DDBJ whole genome shotgun (WGS) entry which is preliminary data.</text>
</comment>
<dbReference type="PANTHER" id="PTHR10779">
    <property type="entry name" value="DYNEIN LIGHT CHAIN ROADBLOCK"/>
    <property type="match status" value="1"/>
</dbReference>
<evidence type="ECO:0000313" key="13">
    <source>
        <dbReference type="Proteomes" id="UP001208570"/>
    </source>
</evidence>
<evidence type="ECO:0000256" key="4">
    <source>
        <dbReference type="ARBA" id="ARBA00022490"/>
    </source>
</evidence>
<name>A0AAD9NFK9_9ANNE</name>
<dbReference type="InterPro" id="IPR004942">
    <property type="entry name" value="Roadblock/LAMTOR2_dom"/>
</dbReference>
<evidence type="ECO:0000256" key="8">
    <source>
        <dbReference type="ARBA" id="ARBA00023212"/>
    </source>
</evidence>